<dbReference type="AlphaFoldDB" id="A0A6C0LTF5"/>
<proteinExistence type="predicted"/>
<dbReference type="Gene3D" id="3.30.40.10">
    <property type="entry name" value="Zinc/RING finger domain, C3HC4 (zinc finger)"/>
    <property type="match status" value="1"/>
</dbReference>
<dbReference type="InterPro" id="IPR013083">
    <property type="entry name" value="Znf_RING/FYVE/PHD"/>
</dbReference>
<protein>
    <recommendedName>
        <fullName evidence="2">RING-type domain-containing protein</fullName>
    </recommendedName>
</protein>
<reference evidence="1" key="1">
    <citation type="journal article" date="2020" name="Nature">
        <title>Giant virus diversity and host interactions through global metagenomics.</title>
        <authorList>
            <person name="Schulz F."/>
            <person name="Roux S."/>
            <person name="Paez-Espino D."/>
            <person name="Jungbluth S."/>
            <person name="Walsh D.A."/>
            <person name="Denef V.J."/>
            <person name="McMahon K.D."/>
            <person name="Konstantinidis K.T."/>
            <person name="Eloe-Fadrosh E.A."/>
            <person name="Kyrpides N.C."/>
            <person name="Woyke T."/>
        </authorList>
    </citation>
    <scope>NUCLEOTIDE SEQUENCE</scope>
    <source>
        <strain evidence="1">GVMAG-S-1016704-142</strain>
    </source>
</reference>
<accession>A0A6C0LTF5</accession>
<evidence type="ECO:0008006" key="2">
    <source>
        <dbReference type="Google" id="ProtNLM"/>
    </source>
</evidence>
<evidence type="ECO:0000313" key="1">
    <source>
        <dbReference type="EMBL" id="QHU33887.1"/>
    </source>
</evidence>
<dbReference type="EMBL" id="MN740564">
    <property type="protein sequence ID" value="QHU33887.1"/>
    <property type="molecule type" value="Genomic_DNA"/>
</dbReference>
<organism evidence="1">
    <name type="scientific">viral metagenome</name>
    <dbReference type="NCBI Taxonomy" id="1070528"/>
    <lineage>
        <taxon>unclassified sequences</taxon>
        <taxon>metagenomes</taxon>
        <taxon>organismal metagenomes</taxon>
    </lineage>
</organism>
<name>A0A6C0LTF5_9ZZZZ</name>
<sequence>MKEPKDKTMRYNPFHGILSNNYKAFGECPICLDEMDGRQVIAPYECGNHFIHSGCFTVKSPCAKNCSLCRSPLTTNASSSSRIEAFVLDEHHIISKWTDLIHLEENKAPSLDAAQRSIIQYHMAHKLKLDLEQRDLVNKVRRKKSINIFSCFRDI</sequence>
<dbReference type="SUPFAM" id="SSF57850">
    <property type="entry name" value="RING/U-box"/>
    <property type="match status" value="1"/>
</dbReference>